<organism evidence="4 5">
    <name type="scientific">Salvia divinorum</name>
    <name type="common">Maria pastora</name>
    <name type="synonym">Diviner's sage</name>
    <dbReference type="NCBI Taxonomy" id="28513"/>
    <lineage>
        <taxon>Eukaryota</taxon>
        <taxon>Viridiplantae</taxon>
        <taxon>Streptophyta</taxon>
        <taxon>Embryophyta</taxon>
        <taxon>Tracheophyta</taxon>
        <taxon>Spermatophyta</taxon>
        <taxon>Magnoliopsida</taxon>
        <taxon>eudicotyledons</taxon>
        <taxon>Gunneridae</taxon>
        <taxon>Pentapetalae</taxon>
        <taxon>asterids</taxon>
        <taxon>lamiids</taxon>
        <taxon>Lamiales</taxon>
        <taxon>Lamiaceae</taxon>
        <taxon>Nepetoideae</taxon>
        <taxon>Mentheae</taxon>
        <taxon>Salviinae</taxon>
        <taxon>Salvia</taxon>
        <taxon>Salvia subgen. Calosphace</taxon>
    </lineage>
</organism>
<dbReference type="GO" id="GO:0016798">
    <property type="term" value="F:hydrolase activity, acting on glycosyl bonds"/>
    <property type="evidence" value="ECO:0007669"/>
    <property type="project" value="UniProtKB-KW"/>
</dbReference>
<dbReference type="SUPFAM" id="SSF52279">
    <property type="entry name" value="Beta-D-glucan exohydrolase, C-terminal domain"/>
    <property type="match status" value="1"/>
</dbReference>
<gene>
    <name evidence="4" type="ORF">AAHA92_04900</name>
</gene>
<accession>A0ABD1I0Q5</accession>
<dbReference type="PANTHER" id="PTHR42721">
    <property type="entry name" value="SUGAR HYDROLASE-RELATED"/>
    <property type="match status" value="1"/>
</dbReference>
<proteinExistence type="predicted"/>
<feature type="domain" description="Glycoside hydrolase family 3 C-terminal" evidence="3">
    <location>
        <begin position="2"/>
        <end position="133"/>
    </location>
</feature>
<dbReference type="Proteomes" id="UP001567538">
    <property type="component" value="Unassembled WGS sequence"/>
</dbReference>
<sequence>MEREKLNRDELRLPGHQEDLITAATKAAVKPVVLVMLCGGLVDVSFAKRNTKIASILWAGYPGGVEGVALAQTLFGDNNPGGKLPVTWYPKEFSKVAMTDMRTRPDPSQGYPGGTYRFYTGPTVYEFGYRLSYSNYLQVHLSQPRQPLSQQFIGVKKSGLIFVSNPGSKGCKRIKFSAQVRVTNHGGMPVKERVKILDLISIQVKALAMLMKVGNWLLMRAPSKGVGDDERAINVVI</sequence>
<evidence type="ECO:0000313" key="4">
    <source>
        <dbReference type="EMBL" id="KAL1562309.1"/>
    </source>
</evidence>
<dbReference type="PANTHER" id="PTHR42721:SF48">
    <property type="entry name" value="GLYCOSIDASE"/>
    <property type="match status" value="1"/>
</dbReference>
<dbReference type="InterPro" id="IPR044993">
    <property type="entry name" value="BXL"/>
</dbReference>
<comment type="caution">
    <text evidence="4">The sequence shown here is derived from an EMBL/GenBank/DDBJ whole genome shotgun (WGS) entry which is preliminary data.</text>
</comment>
<dbReference type="InterPro" id="IPR002772">
    <property type="entry name" value="Glyco_hydro_3_C"/>
</dbReference>
<evidence type="ECO:0000256" key="1">
    <source>
        <dbReference type="ARBA" id="ARBA00022801"/>
    </source>
</evidence>
<protein>
    <submittedName>
        <fullName evidence="4">Beta-D-xylosidase 7</fullName>
    </submittedName>
</protein>
<dbReference type="Pfam" id="PF01915">
    <property type="entry name" value="Glyco_hydro_3_C"/>
    <property type="match status" value="1"/>
</dbReference>
<evidence type="ECO:0000313" key="5">
    <source>
        <dbReference type="Proteomes" id="UP001567538"/>
    </source>
</evidence>
<keyword evidence="1" id="KW-0378">Hydrolase</keyword>
<name>A0ABD1I0Q5_SALDI</name>
<dbReference type="AlphaFoldDB" id="A0ABD1I0Q5"/>
<evidence type="ECO:0000256" key="2">
    <source>
        <dbReference type="ARBA" id="ARBA00023295"/>
    </source>
</evidence>
<dbReference type="InterPro" id="IPR036881">
    <property type="entry name" value="Glyco_hydro_3_C_sf"/>
</dbReference>
<keyword evidence="2" id="KW-0326">Glycosidase</keyword>
<reference evidence="4 5" key="1">
    <citation type="submission" date="2024-06" db="EMBL/GenBank/DDBJ databases">
        <title>A chromosome level genome sequence of Diviner's sage (Salvia divinorum).</title>
        <authorList>
            <person name="Ford S.A."/>
            <person name="Ro D.-K."/>
            <person name="Ness R.W."/>
            <person name="Phillips M.A."/>
        </authorList>
    </citation>
    <scope>NUCLEOTIDE SEQUENCE [LARGE SCALE GENOMIC DNA]</scope>
    <source>
        <strain evidence="4">SAF-2024a</strain>
        <tissue evidence="4">Leaf</tissue>
    </source>
</reference>
<dbReference type="EMBL" id="JBEAFC010000003">
    <property type="protein sequence ID" value="KAL1562309.1"/>
    <property type="molecule type" value="Genomic_DNA"/>
</dbReference>
<dbReference type="Gene3D" id="3.40.50.1700">
    <property type="entry name" value="Glycoside hydrolase family 3 C-terminal domain"/>
    <property type="match status" value="1"/>
</dbReference>
<evidence type="ECO:0000259" key="3">
    <source>
        <dbReference type="Pfam" id="PF01915"/>
    </source>
</evidence>
<keyword evidence="5" id="KW-1185">Reference proteome</keyword>